<dbReference type="Proteomes" id="UP001589887">
    <property type="component" value="Unassembled WGS sequence"/>
</dbReference>
<dbReference type="SUPFAM" id="SSF55486">
    <property type="entry name" value="Metalloproteases ('zincins'), catalytic domain"/>
    <property type="match status" value="1"/>
</dbReference>
<protein>
    <submittedName>
        <fullName evidence="1">Neutral zinc metallopeptidase</fullName>
    </submittedName>
</protein>
<evidence type="ECO:0000313" key="2">
    <source>
        <dbReference type="Proteomes" id="UP001589887"/>
    </source>
</evidence>
<accession>A0ABV6TGF6</accession>
<sequence length="232" mass="24837">MALHRSTRSRPVAVAIGVLLALVSVAGCSDGGLPKQGTAPVNQGGQRGGADDAWMTEARDAVQVVDDFWRSHWNQHFTGAYGSPKVFGTYTPNTPQAPRCGSEPATPYNAFYCPAGDFIAWDGKLMRDGYAQGDSWVYLVIAHEWGHAVQRRVLGLKDVAQELQADCLAGATLFGSEELRFEPGDTDELAQALTALADESPWTNSQDHGNADQRLSAFSTGGRGGVNACLPR</sequence>
<evidence type="ECO:0000313" key="1">
    <source>
        <dbReference type="EMBL" id="MFC0844877.1"/>
    </source>
</evidence>
<comment type="caution">
    <text evidence="1">The sequence shown here is derived from an EMBL/GenBank/DDBJ whole genome shotgun (WGS) entry which is preliminary data.</text>
</comment>
<dbReference type="RefSeq" id="WP_394319409.1">
    <property type="nucleotide sequence ID" value="NZ_JBHMQV010000009.1"/>
</dbReference>
<keyword evidence="2" id="KW-1185">Reference proteome</keyword>
<proteinExistence type="predicted"/>
<reference evidence="1 2" key="1">
    <citation type="submission" date="2024-09" db="EMBL/GenBank/DDBJ databases">
        <authorList>
            <person name="Sun Q."/>
            <person name="Mori K."/>
        </authorList>
    </citation>
    <scope>NUCLEOTIDE SEQUENCE [LARGE SCALE GENOMIC DNA]</scope>
    <source>
        <strain evidence="1 2">JCM 4557</strain>
    </source>
</reference>
<dbReference type="PROSITE" id="PS51257">
    <property type="entry name" value="PROKAR_LIPOPROTEIN"/>
    <property type="match status" value="1"/>
</dbReference>
<dbReference type="Pfam" id="PF04228">
    <property type="entry name" value="Zn_peptidase"/>
    <property type="match status" value="1"/>
</dbReference>
<name>A0ABV6TGF6_9ACTN</name>
<organism evidence="1 2">
    <name type="scientific">Streptomyces noboritoensis</name>
    <dbReference type="NCBI Taxonomy" id="67337"/>
    <lineage>
        <taxon>Bacteria</taxon>
        <taxon>Bacillati</taxon>
        <taxon>Actinomycetota</taxon>
        <taxon>Actinomycetes</taxon>
        <taxon>Kitasatosporales</taxon>
        <taxon>Streptomycetaceae</taxon>
        <taxon>Streptomyces</taxon>
    </lineage>
</organism>
<dbReference type="InterPro" id="IPR007343">
    <property type="entry name" value="Uncharacterised_pept_Zn_put"/>
</dbReference>
<gene>
    <name evidence="1" type="ORF">ACFH04_14320</name>
</gene>
<dbReference type="EMBL" id="JBHMQV010000009">
    <property type="protein sequence ID" value="MFC0844877.1"/>
    <property type="molecule type" value="Genomic_DNA"/>
</dbReference>